<feature type="signal peptide" evidence="1">
    <location>
        <begin position="1"/>
        <end position="22"/>
    </location>
</feature>
<feature type="chain" id="PRO_5042815090" description="Secreted protein" evidence="1">
    <location>
        <begin position="23"/>
        <end position="79"/>
    </location>
</feature>
<sequence>MRSMSRLVLFGLWTYIIRSSGGCEILLNSTVWTRQGLSASCGTTKPNTFLLIQILSVQPFASLRIADAKRQQEIQLSRM</sequence>
<evidence type="ECO:0000313" key="3">
    <source>
        <dbReference type="Proteomes" id="UP001367508"/>
    </source>
</evidence>
<gene>
    <name evidence="2" type="ORF">VNO77_06119</name>
</gene>
<proteinExistence type="predicted"/>
<dbReference type="EMBL" id="JAYMYQ010000002">
    <property type="protein sequence ID" value="KAK7349065.1"/>
    <property type="molecule type" value="Genomic_DNA"/>
</dbReference>
<protein>
    <recommendedName>
        <fullName evidence="4">Secreted protein</fullName>
    </recommendedName>
</protein>
<name>A0AAN9M6A3_CANGL</name>
<evidence type="ECO:0000313" key="2">
    <source>
        <dbReference type="EMBL" id="KAK7349065.1"/>
    </source>
</evidence>
<comment type="caution">
    <text evidence="2">The sequence shown here is derived from an EMBL/GenBank/DDBJ whole genome shotgun (WGS) entry which is preliminary data.</text>
</comment>
<keyword evidence="1" id="KW-0732">Signal</keyword>
<accession>A0AAN9M6A3</accession>
<keyword evidence="3" id="KW-1185">Reference proteome</keyword>
<organism evidence="2 3">
    <name type="scientific">Canavalia gladiata</name>
    <name type="common">Sword bean</name>
    <name type="synonym">Dolichos gladiatus</name>
    <dbReference type="NCBI Taxonomy" id="3824"/>
    <lineage>
        <taxon>Eukaryota</taxon>
        <taxon>Viridiplantae</taxon>
        <taxon>Streptophyta</taxon>
        <taxon>Embryophyta</taxon>
        <taxon>Tracheophyta</taxon>
        <taxon>Spermatophyta</taxon>
        <taxon>Magnoliopsida</taxon>
        <taxon>eudicotyledons</taxon>
        <taxon>Gunneridae</taxon>
        <taxon>Pentapetalae</taxon>
        <taxon>rosids</taxon>
        <taxon>fabids</taxon>
        <taxon>Fabales</taxon>
        <taxon>Fabaceae</taxon>
        <taxon>Papilionoideae</taxon>
        <taxon>50 kb inversion clade</taxon>
        <taxon>NPAAA clade</taxon>
        <taxon>indigoferoid/millettioid clade</taxon>
        <taxon>Phaseoleae</taxon>
        <taxon>Canavalia</taxon>
    </lineage>
</organism>
<dbReference type="Proteomes" id="UP001367508">
    <property type="component" value="Unassembled WGS sequence"/>
</dbReference>
<evidence type="ECO:0008006" key="4">
    <source>
        <dbReference type="Google" id="ProtNLM"/>
    </source>
</evidence>
<dbReference type="AlphaFoldDB" id="A0AAN9M6A3"/>
<evidence type="ECO:0000256" key="1">
    <source>
        <dbReference type="SAM" id="SignalP"/>
    </source>
</evidence>
<reference evidence="2 3" key="1">
    <citation type="submission" date="2024-01" db="EMBL/GenBank/DDBJ databases">
        <title>The genomes of 5 underutilized Papilionoideae crops provide insights into root nodulation and disease resistanc.</title>
        <authorList>
            <person name="Jiang F."/>
        </authorList>
    </citation>
    <scope>NUCLEOTIDE SEQUENCE [LARGE SCALE GENOMIC DNA]</scope>
    <source>
        <strain evidence="2">LVBAO_FW01</strain>
        <tissue evidence="2">Leaves</tissue>
    </source>
</reference>